<dbReference type="PROSITE" id="PS50294">
    <property type="entry name" value="WD_REPEATS_REGION"/>
    <property type="match status" value="1"/>
</dbReference>
<dbReference type="InterPro" id="IPR001680">
    <property type="entry name" value="WD40_rpt"/>
</dbReference>
<dbReference type="SUPFAM" id="SSF50978">
    <property type="entry name" value="WD40 repeat-like"/>
    <property type="match status" value="1"/>
</dbReference>
<dbReference type="SMART" id="SM00320">
    <property type="entry name" value="WD40"/>
    <property type="match status" value="2"/>
</dbReference>
<dbReference type="EMBL" id="ACPB03020778">
    <property type="status" value="NOT_ANNOTATED_CDS"/>
    <property type="molecule type" value="Genomic_DNA"/>
</dbReference>
<dbReference type="PANTHER" id="PTHR47822:SF2">
    <property type="entry name" value="F-BOX AND WD-40 DOMAIN PROTEIN 7"/>
    <property type="match status" value="1"/>
</dbReference>
<dbReference type="InterPro" id="IPR036322">
    <property type="entry name" value="WD40_repeat_dom_sf"/>
</dbReference>
<sequence>MIPCYTQFSTSQDAHLLASKYYMDGKYIIVGNVNGVITMYTARNLKIKATFLDEEIQKCGISVSSVIPFNKSLYCSYVNGIVKEWDIETKTCVHTFRTEPRSANSMAVDQNGKFVLTFNYDNKIRQYDFLKGKYIKSFTDRILSKKRCGHQRKICAIKFNPVIENEFISGGWDSMVHFWDLRMSNSFDYFDGAYICAEDGLDISADSRWVMAANFQKRKTAVIRTYQSPHERTLVIDVGQKMLMRLILPHDGIYAMDFYNIDPSLGSESIHAKIAVIHGRTLTEVTFLYKPKMSISDFDLFLR</sequence>
<evidence type="ECO:0000313" key="2">
    <source>
        <dbReference type="Proteomes" id="UP000015103"/>
    </source>
</evidence>
<dbReference type="Proteomes" id="UP000015103">
    <property type="component" value="Unassembled WGS sequence"/>
</dbReference>
<dbReference type="PANTHER" id="PTHR47822">
    <property type="entry name" value="CARBOHYDRATE BINDING DOMAIN CONTAINING PROTEIN"/>
    <property type="match status" value="1"/>
</dbReference>
<dbReference type="InParanoid" id="T1ICH3"/>
<dbReference type="InterPro" id="IPR015943">
    <property type="entry name" value="WD40/YVTN_repeat-like_dom_sf"/>
</dbReference>
<accession>T1ICH3</accession>
<dbReference type="HOGENOM" id="CLU_919228_0_0_1"/>
<dbReference type="VEuPathDB" id="VectorBase:RPRC013993"/>
<reference evidence="1" key="1">
    <citation type="submission" date="2015-05" db="UniProtKB">
        <authorList>
            <consortium name="EnsemblMetazoa"/>
        </authorList>
    </citation>
    <scope>IDENTIFICATION</scope>
</reference>
<dbReference type="Gene3D" id="2.130.10.10">
    <property type="entry name" value="YVTN repeat-like/Quinoprotein amine dehydrogenase"/>
    <property type="match status" value="1"/>
</dbReference>
<dbReference type="eggNOG" id="KOG0267">
    <property type="taxonomic scope" value="Eukaryota"/>
</dbReference>
<dbReference type="PROSITE" id="PS50082">
    <property type="entry name" value="WD_REPEATS_2"/>
    <property type="match status" value="1"/>
</dbReference>
<proteinExistence type="predicted"/>
<keyword evidence="2" id="KW-1185">Reference proteome</keyword>
<protein>
    <submittedName>
        <fullName evidence="1">WD_REPEATS_REGION domain-containing protein</fullName>
    </submittedName>
</protein>
<dbReference type="STRING" id="13249.T1ICH3"/>
<name>T1ICH3_RHOPR</name>
<dbReference type="EnsemblMetazoa" id="RPRC013993-RA">
    <property type="protein sequence ID" value="RPRC013993-PA"/>
    <property type="gene ID" value="RPRC013993"/>
</dbReference>
<organism evidence="1 2">
    <name type="scientific">Rhodnius prolixus</name>
    <name type="common">Triatomid bug</name>
    <dbReference type="NCBI Taxonomy" id="13249"/>
    <lineage>
        <taxon>Eukaryota</taxon>
        <taxon>Metazoa</taxon>
        <taxon>Ecdysozoa</taxon>
        <taxon>Arthropoda</taxon>
        <taxon>Hexapoda</taxon>
        <taxon>Insecta</taxon>
        <taxon>Pterygota</taxon>
        <taxon>Neoptera</taxon>
        <taxon>Paraneoptera</taxon>
        <taxon>Hemiptera</taxon>
        <taxon>Heteroptera</taxon>
        <taxon>Panheteroptera</taxon>
        <taxon>Cimicomorpha</taxon>
        <taxon>Reduviidae</taxon>
        <taxon>Triatominae</taxon>
        <taxon>Rhodnius</taxon>
    </lineage>
</organism>
<dbReference type="AlphaFoldDB" id="T1ICH3"/>
<evidence type="ECO:0000313" key="1">
    <source>
        <dbReference type="EnsemblMetazoa" id="RPRC013993-PA"/>
    </source>
</evidence>
<dbReference type="Pfam" id="PF00400">
    <property type="entry name" value="WD40"/>
    <property type="match status" value="2"/>
</dbReference>